<evidence type="ECO:0000313" key="10">
    <source>
        <dbReference type="Proteomes" id="UP000474175"/>
    </source>
</evidence>
<feature type="transmembrane region" description="Helical" evidence="6">
    <location>
        <begin position="673"/>
        <end position="692"/>
    </location>
</feature>
<dbReference type="PANTHER" id="PTHR30572:SF18">
    <property type="entry name" value="ABC-TYPE MACROLIDE FAMILY EXPORT SYSTEM PERMEASE COMPONENT 2"/>
    <property type="match status" value="1"/>
</dbReference>
<dbReference type="GO" id="GO:0005886">
    <property type="term" value="C:plasma membrane"/>
    <property type="evidence" value="ECO:0007669"/>
    <property type="project" value="UniProtKB-SubCell"/>
</dbReference>
<evidence type="ECO:0000256" key="5">
    <source>
        <dbReference type="ARBA" id="ARBA00023136"/>
    </source>
</evidence>
<proteinExistence type="predicted"/>
<protein>
    <submittedName>
        <fullName evidence="9">FtsX-like permease family protein</fullName>
    </submittedName>
</protein>
<dbReference type="InterPro" id="IPR025857">
    <property type="entry name" value="MacB_PCD"/>
</dbReference>
<evidence type="ECO:0000313" key="9">
    <source>
        <dbReference type="EMBL" id="NDU99106.1"/>
    </source>
</evidence>
<feature type="domain" description="ABC3 transporter permease C-terminal" evidence="7">
    <location>
        <begin position="677"/>
        <end position="785"/>
    </location>
</feature>
<organism evidence="9 10">
    <name type="scientific">Spirosoma terrae</name>
    <dbReference type="NCBI Taxonomy" id="1968276"/>
    <lineage>
        <taxon>Bacteria</taxon>
        <taxon>Pseudomonadati</taxon>
        <taxon>Bacteroidota</taxon>
        <taxon>Cytophagia</taxon>
        <taxon>Cytophagales</taxon>
        <taxon>Cytophagaceae</taxon>
        <taxon>Spirosoma</taxon>
    </lineage>
</organism>
<keyword evidence="10" id="KW-1185">Reference proteome</keyword>
<dbReference type="Pfam" id="PF02687">
    <property type="entry name" value="FtsX"/>
    <property type="match status" value="2"/>
</dbReference>
<sequence length="796" mass="88339">MLTNYLKIAYRNLVRNKTYSALTLMGLASGITCAILLGLYVYDELTFDRYHKNAASIYRLNVDIKWGDNELNMGVGSAPMGPALRQEFPEIRNVVRVIPSHDMLFRVGEKALYAKDFIFADTSLFSFFDYSFIDGNPKTALLQPNNIVLTQKMALALFGRTNGLLGNVVKVKDEQPLTVTGIIRDVPANHHLAFEAILPYVNRQVNGVNLDKWDSFGTAAYVLLQPNSEVGQLERKMPAFYKKYIAQAIGDETGKGVTFNITFQPLTSMHLHSSHLMGEENGSNMAYVYTFSVIGLFILLIAIVNYINLATARSAGRAREIGVRKAIGSLRTQLIGQFLTESVLLSVLALAASLILVQVLLPFFNYIAAKTLTIDLWNGQTIGVLLGFSLLVGVVSGLYPAFLLSRFKPVAVLKGTFTNKGKGVLFRQSLVVFQFTMSIVMIVGTFVVYQQLQYMRHTQLGFNQEQVLVLPLKAPAIQRTATVLKDKLLQNPVIKGVSLTDGSVGGGINDKSTFHFYAGGKEQSVSTEYFSVDQDYLNVLQIGLKEGENFSSELANDTTDAVLVNEAMLKRLGWKKRTAGLAEIDTRRIPITGVIRDFHMRSLRSKIEPLILVLHKDRGDKLLIRMTPQNVPGALAYIRDVYERLNPNQPFEYTFLDQTFAEQYRSDERKGDLFLGFSGMAIFIACLGLFGLATFTAEQRTKEIGVRKVLGASVASIVTLLSKDFLKPVAVAILLATPVAWYAMNWWLRDFAYKINISWWVFALAGGLAVSIALVTVSVQSIKAALVNPVKSLKTE</sequence>
<keyword evidence="2" id="KW-1003">Cell membrane</keyword>
<dbReference type="EMBL" id="JAAFZH010000024">
    <property type="protein sequence ID" value="NDU99106.1"/>
    <property type="molecule type" value="Genomic_DNA"/>
</dbReference>
<feature type="domain" description="ABC3 transporter permease C-terminal" evidence="7">
    <location>
        <begin position="293"/>
        <end position="408"/>
    </location>
</feature>
<evidence type="ECO:0000256" key="1">
    <source>
        <dbReference type="ARBA" id="ARBA00004651"/>
    </source>
</evidence>
<name>A0A6L9LEV4_9BACT</name>
<dbReference type="Proteomes" id="UP000474175">
    <property type="component" value="Unassembled WGS sequence"/>
</dbReference>
<accession>A0A6L9LEV4</accession>
<gene>
    <name evidence="9" type="ORF">GK108_29785</name>
</gene>
<feature type="transmembrane region" description="Helical" evidence="6">
    <location>
        <begin position="20"/>
        <end position="42"/>
    </location>
</feature>
<feature type="transmembrane region" description="Helical" evidence="6">
    <location>
        <begin position="424"/>
        <end position="449"/>
    </location>
</feature>
<feature type="transmembrane region" description="Helical" evidence="6">
    <location>
        <begin position="381"/>
        <end position="404"/>
    </location>
</feature>
<feature type="transmembrane region" description="Helical" evidence="6">
    <location>
        <begin position="759"/>
        <end position="779"/>
    </location>
</feature>
<dbReference type="InterPro" id="IPR050250">
    <property type="entry name" value="Macrolide_Exporter_MacB"/>
</dbReference>
<keyword evidence="5 6" id="KW-0472">Membrane</keyword>
<dbReference type="Pfam" id="PF12704">
    <property type="entry name" value="MacB_PCD"/>
    <property type="match status" value="1"/>
</dbReference>
<feature type="transmembrane region" description="Helical" evidence="6">
    <location>
        <begin position="729"/>
        <end position="747"/>
    </location>
</feature>
<dbReference type="PANTHER" id="PTHR30572">
    <property type="entry name" value="MEMBRANE COMPONENT OF TRANSPORTER-RELATED"/>
    <property type="match status" value="1"/>
</dbReference>
<evidence type="ECO:0000256" key="4">
    <source>
        <dbReference type="ARBA" id="ARBA00022989"/>
    </source>
</evidence>
<evidence type="ECO:0000259" key="7">
    <source>
        <dbReference type="Pfam" id="PF02687"/>
    </source>
</evidence>
<evidence type="ECO:0000256" key="6">
    <source>
        <dbReference type="SAM" id="Phobius"/>
    </source>
</evidence>
<comment type="caution">
    <text evidence="9">The sequence shown here is derived from an EMBL/GenBank/DDBJ whole genome shotgun (WGS) entry which is preliminary data.</text>
</comment>
<dbReference type="AlphaFoldDB" id="A0A6L9LEV4"/>
<reference evidence="9 10" key="1">
    <citation type="submission" date="2020-02" db="EMBL/GenBank/DDBJ databases">
        <title>Draft genome sequence of two Spirosoma agri KCTC 52727 and Spirosoma terrae KCTC 52035.</title>
        <authorList>
            <person name="Rojas J."/>
            <person name="Ambika Manirajan B."/>
            <person name="Suarez C."/>
            <person name="Ratering S."/>
            <person name="Schnell S."/>
        </authorList>
    </citation>
    <scope>NUCLEOTIDE SEQUENCE [LARGE SCALE GENOMIC DNA]</scope>
    <source>
        <strain evidence="9 10">KCTC 52035</strain>
    </source>
</reference>
<evidence type="ECO:0000259" key="8">
    <source>
        <dbReference type="Pfam" id="PF12704"/>
    </source>
</evidence>
<feature type="transmembrane region" description="Helical" evidence="6">
    <location>
        <begin position="286"/>
        <end position="307"/>
    </location>
</feature>
<dbReference type="RefSeq" id="WP_163955239.1">
    <property type="nucleotide sequence ID" value="NZ_JAAFZH010000024.1"/>
</dbReference>
<evidence type="ECO:0000256" key="3">
    <source>
        <dbReference type="ARBA" id="ARBA00022692"/>
    </source>
</evidence>
<feature type="domain" description="MacB-like periplasmic core" evidence="8">
    <location>
        <begin position="20"/>
        <end position="237"/>
    </location>
</feature>
<dbReference type="InterPro" id="IPR003838">
    <property type="entry name" value="ABC3_permease_C"/>
</dbReference>
<evidence type="ECO:0000256" key="2">
    <source>
        <dbReference type="ARBA" id="ARBA00022475"/>
    </source>
</evidence>
<keyword evidence="4 6" id="KW-1133">Transmembrane helix</keyword>
<keyword evidence="3 6" id="KW-0812">Transmembrane</keyword>
<comment type="subcellular location">
    <subcellularLocation>
        <location evidence="1">Cell membrane</location>
        <topology evidence="1">Multi-pass membrane protein</topology>
    </subcellularLocation>
</comment>
<dbReference type="GO" id="GO:0022857">
    <property type="term" value="F:transmembrane transporter activity"/>
    <property type="evidence" value="ECO:0007669"/>
    <property type="project" value="TreeGrafter"/>
</dbReference>
<feature type="transmembrane region" description="Helical" evidence="6">
    <location>
        <begin position="343"/>
        <end position="369"/>
    </location>
</feature>